<dbReference type="Proteomes" id="UP000765509">
    <property type="component" value="Unassembled WGS sequence"/>
</dbReference>
<dbReference type="OrthoDB" id="5087195at2759"/>
<evidence type="ECO:0000313" key="2">
    <source>
        <dbReference type="Proteomes" id="UP000765509"/>
    </source>
</evidence>
<dbReference type="InterPro" id="IPR012337">
    <property type="entry name" value="RNaseH-like_sf"/>
</dbReference>
<dbReference type="EMBL" id="AVOT02055489">
    <property type="protein sequence ID" value="MBW0550013.1"/>
    <property type="molecule type" value="Genomic_DNA"/>
</dbReference>
<accession>A0A9Q3ITT9</accession>
<protein>
    <submittedName>
        <fullName evidence="1">Uncharacterized protein</fullName>
    </submittedName>
</protein>
<comment type="caution">
    <text evidence="1">The sequence shown here is derived from an EMBL/GenBank/DDBJ whole genome shotgun (WGS) entry which is preliminary data.</text>
</comment>
<reference evidence="1" key="1">
    <citation type="submission" date="2021-03" db="EMBL/GenBank/DDBJ databases">
        <title>Draft genome sequence of rust myrtle Austropuccinia psidii MF-1, a brazilian biotype.</title>
        <authorList>
            <person name="Quecine M.C."/>
            <person name="Pachon D.M.R."/>
            <person name="Bonatelli M.L."/>
            <person name="Correr F.H."/>
            <person name="Franceschini L.M."/>
            <person name="Leite T.F."/>
            <person name="Margarido G.R.A."/>
            <person name="Almeida C.A."/>
            <person name="Ferrarezi J.A."/>
            <person name="Labate C.A."/>
        </authorList>
    </citation>
    <scope>NUCLEOTIDE SEQUENCE</scope>
    <source>
        <strain evidence="1">MF-1</strain>
    </source>
</reference>
<sequence>MDCWTSPNVTAYMEVTGNYLGQEFRLTPLLLGLTKIEGDNSSSSLAKSFPNVLNQYNLEDCINFITTNNASRNTNMAHEIKIHTKMFSETTHSIGLMANLLHLVAHEELKALANGSIATPEKEYEIATPMAIANLVDSPDVFNLRYDPIVSGVAVTAMAIHLFDLHMAYPCHIQLMEIWPSIIIGQIGLL</sequence>
<dbReference type="PANTHER" id="PTHR47501:SF5">
    <property type="entry name" value="HAT C-TERMINAL DIMERISATION DOMAIN-CONTAINING PROTEIN"/>
    <property type="match status" value="1"/>
</dbReference>
<dbReference type="SUPFAM" id="SSF53098">
    <property type="entry name" value="Ribonuclease H-like"/>
    <property type="match status" value="1"/>
</dbReference>
<keyword evidence="2" id="KW-1185">Reference proteome</keyword>
<dbReference type="AlphaFoldDB" id="A0A9Q3ITT9"/>
<dbReference type="PANTHER" id="PTHR47501">
    <property type="entry name" value="TRANSPOSASE-RELATED"/>
    <property type="match status" value="1"/>
</dbReference>
<organism evidence="1 2">
    <name type="scientific">Austropuccinia psidii MF-1</name>
    <dbReference type="NCBI Taxonomy" id="1389203"/>
    <lineage>
        <taxon>Eukaryota</taxon>
        <taxon>Fungi</taxon>
        <taxon>Dikarya</taxon>
        <taxon>Basidiomycota</taxon>
        <taxon>Pucciniomycotina</taxon>
        <taxon>Pucciniomycetes</taxon>
        <taxon>Pucciniales</taxon>
        <taxon>Sphaerophragmiaceae</taxon>
        <taxon>Austropuccinia</taxon>
    </lineage>
</organism>
<gene>
    <name evidence="1" type="ORF">O181_089728</name>
</gene>
<name>A0A9Q3ITT9_9BASI</name>
<evidence type="ECO:0000313" key="1">
    <source>
        <dbReference type="EMBL" id="MBW0550013.1"/>
    </source>
</evidence>
<proteinExistence type="predicted"/>